<dbReference type="PANTHER" id="PTHR19305">
    <property type="entry name" value="SYNAPTOSOMAL ASSOCIATED PROTEIN"/>
    <property type="match status" value="1"/>
</dbReference>
<comment type="similarity">
    <text evidence="1">Belongs to the SNAP-25 family.</text>
</comment>
<dbReference type="CDD" id="cd15887">
    <property type="entry name" value="SNARE_SNAP29N"/>
    <property type="match status" value="1"/>
</dbReference>
<feature type="compositionally biased region" description="Basic and acidic residues" evidence="2">
    <location>
        <begin position="63"/>
        <end position="75"/>
    </location>
</feature>
<gene>
    <name evidence="5" type="primary">LOC106013966</name>
</gene>
<feature type="compositionally biased region" description="Polar residues" evidence="2">
    <location>
        <begin position="29"/>
        <end position="50"/>
    </location>
</feature>
<evidence type="ECO:0000256" key="2">
    <source>
        <dbReference type="SAM" id="MobiDB-lite"/>
    </source>
</evidence>
<evidence type="ECO:0000256" key="1">
    <source>
        <dbReference type="ARBA" id="ARBA00009480"/>
    </source>
</evidence>
<dbReference type="SMART" id="SM00397">
    <property type="entry name" value="t_SNARE"/>
    <property type="match status" value="2"/>
</dbReference>
<dbReference type="GeneID" id="106013966"/>
<dbReference type="CDD" id="cd15856">
    <property type="entry name" value="SNARE_SNAP29C"/>
    <property type="match status" value="1"/>
</dbReference>
<dbReference type="PANTHER" id="PTHR19305:SF9">
    <property type="entry name" value="SYNAPTOSOMAL-ASSOCIATED PROTEIN 29"/>
    <property type="match status" value="1"/>
</dbReference>
<organism evidence="4 5">
    <name type="scientific">Aplysia californica</name>
    <name type="common">California sea hare</name>
    <dbReference type="NCBI Taxonomy" id="6500"/>
    <lineage>
        <taxon>Eukaryota</taxon>
        <taxon>Metazoa</taxon>
        <taxon>Spiralia</taxon>
        <taxon>Lophotrochozoa</taxon>
        <taxon>Mollusca</taxon>
        <taxon>Gastropoda</taxon>
        <taxon>Heterobranchia</taxon>
        <taxon>Euthyneura</taxon>
        <taxon>Tectipleura</taxon>
        <taxon>Aplysiida</taxon>
        <taxon>Aplysioidea</taxon>
        <taxon>Aplysiidae</taxon>
        <taxon>Aplysia</taxon>
    </lineage>
</organism>
<feature type="region of interest" description="Disordered" evidence="2">
    <location>
        <begin position="1"/>
        <end position="75"/>
    </location>
</feature>
<dbReference type="SUPFAM" id="SSF58038">
    <property type="entry name" value="SNARE fusion complex"/>
    <property type="match status" value="2"/>
</dbReference>
<proteinExistence type="inferred from homology"/>
<dbReference type="PROSITE" id="PS50192">
    <property type="entry name" value="T_SNARE"/>
    <property type="match status" value="2"/>
</dbReference>
<keyword evidence="4" id="KW-1185">Reference proteome</keyword>
<feature type="domain" description="T-SNARE coiled-coil homology" evidence="3">
    <location>
        <begin position="231"/>
        <end position="293"/>
    </location>
</feature>
<protein>
    <submittedName>
        <fullName evidence="5">Synaptosomal-associated protein 29</fullName>
    </submittedName>
</protein>
<reference evidence="5" key="1">
    <citation type="submission" date="2025-08" db="UniProtKB">
        <authorList>
            <consortium name="RefSeq"/>
        </authorList>
    </citation>
    <scope>IDENTIFICATION</scope>
</reference>
<dbReference type="Proteomes" id="UP000694888">
    <property type="component" value="Unplaced"/>
</dbReference>
<dbReference type="Gene3D" id="1.20.5.110">
    <property type="match status" value="2"/>
</dbReference>
<dbReference type="InterPro" id="IPR000727">
    <property type="entry name" value="T_SNARE_dom"/>
</dbReference>
<feature type="domain" description="T-SNARE coiled-coil homology" evidence="3">
    <location>
        <begin position="84"/>
        <end position="146"/>
    </location>
</feature>
<evidence type="ECO:0000313" key="4">
    <source>
        <dbReference type="Proteomes" id="UP000694888"/>
    </source>
</evidence>
<name>A0ABM1AEX4_APLCA</name>
<sequence length="296" mass="33560">MSRYQQSSNPFDDDDDNLDSDFVMVGNKKNPNAQAVSSTNRGASSSQPQDRYQKQSHYSSYDSHYHEENSPFEDRRQQMMRKIENSENTQLESTQRALASIYDSEAMGVATAEELVRQGETLDNIENKTDTMQQNLTTSQKHLNNIKSVFGGFKNWWSGDKNKKSAQETRAEENPNARLRATIEKTERSKPDVRGFYDDEENDLDSKFMAGARKPGSVAGGYKVISPVTRTAREEEIDSNLQMMGEGMARLKGLAAGLGDEIERQNDQLDRINVKVDGTDDLLSHQNTQMRRILKK</sequence>
<accession>A0ABM1AEX4</accession>
<dbReference type="RefSeq" id="XP_012946367.1">
    <property type="nucleotide sequence ID" value="XM_013090913.2"/>
</dbReference>
<evidence type="ECO:0000259" key="3">
    <source>
        <dbReference type="PROSITE" id="PS50192"/>
    </source>
</evidence>
<feature type="compositionally biased region" description="Polar residues" evidence="2">
    <location>
        <begin position="1"/>
        <end position="10"/>
    </location>
</feature>
<evidence type="ECO:0000313" key="5">
    <source>
        <dbReference type="RefSeq" id="XP_012946367.1"/>
    </source>
</evidence>